<evidence type="ECO:0000256" key="7">
    <source>
        <dbReference type="SAM" id="SignalP"/>
    </source>
</evidence>
<evidence type="ECO:0000313" key="10">
    <source>
        <dbReference type="Proteomes" id="UP000198852"/>
    </source>
</evidence>
<comment type="similarity">
    <text evidence="2">Belongs to the bacterial solute-binding protein SsuA/TauA family.</text>
</comment>
<feature type="domain" description="Solute-binding protein family 3/N-terminal" evidence="8">
    <location>
        <begin position="48"/>
        <end position="273"/>
    </location>
</feature>
<evidence type="ECO:0000256" key="3">
    <source>
        <dbReference type="ARBA" id="ARBA00022448"/>
    </source>
</evidence>
<dbReference type="PANTHER" id="PTHR30024:SF48">
    <property type="entry name" value="ABC TRANSPORTER SUBSTRATE-BINDING PROTEIN"/>
    <property type="match status" value="1"/>
</dbReference>
<keyword evidence="3" id="KW-0813">Transport</keyword>
<evidence type="ECO:0000256" key="4">
    <source>
        <dbReference type="ARBA" id="ARBA00022729"/>
    </source>
</evidence>
<keyword evidence="4 7" id="KW-0732">Signal</keyword>
<feature type="signal peptide" evidence="7">
    <location>
        <begin position="1"/>
        <end position="20"/>
    </location>
</feature>
<accession>A0A1I6U9B0</accession>
<reference evidence="10" key="1">
    <citation type="submission" date="2016-10" db="EMBL/GenBank/DDBJ databases">
        <authorList>
            <person name="Varghese N."/>
            <person name="Submissions S."/>
        </authorList>
    </citation>
    <scope>NUCLEOTIDE SEQUENCE [LARGE SCALE GENOMIC DNA]</scope>
    <source>
        <strain evidence="10">DSM 44771</strain>
    </source>
</reference>
<gene>
    <name evidence="9" type="ORF">SAMN05660874_04720</name>
</gene>
<dbReference type="EMBL" id="FOZX01000009">
    <property type="protein sequence ID" value="SFS97857.1"/>
    <property type="molecule type" value="Genomic_DNA"/>
</dbReference>
<dbReference type="CDD" id="cd13558">
    <property type="entry name" value="PBP2_SsuA_like_2"/>
    <property type="match status" value="1"/>
</dbReference>
<dbReference type="FunFam" id="3.40.190.10:FF:000050">
    <property type="entry name" value="Sulfonate ABC transporter substrate-binding protein"/>
    <property type="match status" value="1"/>
</dbReference>
<dbReference type="PANTHER" id="PTHR30024">
    <property type="entry name" value="ALIPHATIC SULFONATES-BINDING PROTEIN-RELATED"/>
    <property type="match status" value="1"/>
</dbReference>
<dbReference type="Gene3D" id="3.40.190.10">
    <property type="entry name" value="Periplasmic binding protein-like II"/>
    <property type="match status" value="2"/>
</dbReference>
<dbReference type="NCBIfam" id="TIGR01728">
    <property type="entry name" value="SsuA_fam"/>
    <property type="match status" value="1"/>
</dbReference>
<comment type="subcellular location">
    <subcellularLocation>
        <location evidence="1">Periplasm</location>
    </subcellularLocation>
</comment>
<dbReference type="InterPro" id="IPR015168">
    <property type="entry name" value="SsuA/THI5"/>
</dbReference>
<feature type="chain" id="PRO_5038858317" description="Putative aliphatic sulfonates-binding protein" evidence="7">
    <location>
        <begin position="21"/>
        <end position="337"/>
    </location>
</feature>
<evidence type="ECO:0000256" key="5">
    <source>
        <dbReference type="ARBA" id="ARBA00055538"/>
    </source>
</evidence>
<dbReference type="InterPro" id="IPR010067">
    <property type="entry name" value="ABC_SsuA_sub-bd"/>
</dbReference>
<evidence type="ECO:0000256" key="6">
    <source>
        <dbReference type="ARBA" id="ARBA00070228"/>
    </source>
</evidence>
<dbReference type="Pfam" id="PF09084">
    <property type="entry name" value="NMT1"/>
    <property type="match status" value="1"/>
</dbReference>
<dbReference type="GO" id="GO:0042597">
    <property type="term" value="C:periplasmic space"/>
    <property type="evidence" value="ECO:0007669"/>
    <property type="project" value="UniProtKB-SubCell"/>
</dbReference>
<evidence type="ECO:0000256" key="2">
    <source>
        <dbReference type="ARBA" id="ARBA00010742"/>
    </source>
</evidence>
<dbReference type="STRING" id="95161.SAMN05660874_04720"/>
<evidence type="ECO:0000313" key="9">
    <source>
        <dbReference type="EMBL" id="SFS97857.1"/>
    </source>
</evidence>
<dbReference type="GO" id="GO:0042626">
    <property type="term" value="F:ATPase-coupled transmembrane transporter activity"/>
    <property type="evidence" value="ECO:0007669"/>
    <property type="project" value="InterPro"/>
</dbReference>
<dbReference type="Proteomes" id="UP000198852">
    <property type="component" value="Unassembled WGS sequence"/>
</dbReference>
<keyword evidence="10" id="KW-1185">Reference proteome</keyword>
<organism evidence="9 10">
    <name type="scientific">Saccharopolyspora flava</name>
    <dbReference type="NCBI Taxonomy" id="95161"/>
    <lineage>
        <taxon>Bacteria</taxon>
        <taxon>Bacillati</taxon>
        <taxon>Actinomycetota</taxon>
        <taxon>Actinomycetes</taxon>
        <taxon>Pseudonocardiales</taxon>
        <taxon>Pseudonocardiaceae</taxon>
        <taxon>Saccharopolyspora</taxon>
    </lineage>
</organism>
<dbReference type="SMART" id="SM00062">
    <property type="entry name" value="PBPb"/>
    <property type="match status" value="1"/>
</dbReference>
<dbReference type="RefSeq" id="WP_245776071.1">
    <property type="nucleotide sequence ID" value="NZ_FOZX01000009.1"/>
</dbReference>
<proteinExistence type="inferred from homology"/>
<name>A0A1I6U9B0_9PSEU</name>
<dbReference type="InterPro" id="IPR001638">
    <property type="entry name" value="Solute-binding_3/MltF_N"/>
</dbReference>
<sequence>MRRRDFLSLLAATSATGVLAACSGGSGGDAAAAPPPPLIPPEQLRGVKLRVGDQKGASRSLIRSAGLDDFPYQVEWATFTSGPPLMEALSADAIDIGGTGNTPPLFAAAAKADFKIVAVAQGNVASDAVVVLPNSPLQTPEQLRGKKIAVAKGSSAHGQILQTLSALRLTPDDVQLVFLQPADALGAFKQGAVDAWAIWDPYFAQIQLESGARVIADGRSGGANGYTFQVASTAALADARRNSAIADYLTRLARANRFSDANREARAQAWSQDTGLPIEVTRKATELGPDLPVPLDETVIRSEQELADAFVAAKEIPRRFAVADFVDTRFASQLATA</sequence>
<dbReference type="PROSITE" id="PS51318">
    <property type="entry name" value="TAT"/>
    <property type="match status" value="1"/>
</dbReference>
<dbReference type="GO" id="GO:0016020">
    <property type="term" value="C:membrane"/>
    <property type="evidence" value="ECO:0007669"/>
    <property type="project" value="InterPro"/>
</dbReference>
<evidence type="ECO:0000256" key="1">
    <source>
        <dbReference type="ARBA" id="ARBA00004418"/>
    </source>
</evidence>
<dbReference type="PROSITE" id="PS51257">
    <property type="entry name" value="PROKAR_LIPOPROTEIN"/>
    <property type="match status" value="1"/>
</dbReference>
<dbReference type="AlphaFoldDB" id="A0A1I6U9B0"/>
<protein>
    <recommendedName>
        <fullName evidence="6">Putative aliphatic sulfonates-binding protein</fullName>
    </recommendedName>
</protein>
<evidence type="ECO:0000259" key="8">
    <source>
        <dbReference type="SMART" id="SM00062"/>
    </source>
</evidence>
<dbReference type="SUPFAM" id="SSF53850">
    <property type="entry name" value="Periplasmic binding protein-like II"/>
    <property type="match status" value="1"/>
</dbReference>
<dbReference type="InterPro" id="IPR006311">
    <property type="entry name" value="TAT_signal"/>
</dbReference>
<comment type="function">
    <text evidence="5">Part of a binding-protein-dependent transport system for aliphatic sulfonates. Putative binding protein.</text>
</comment>